<dbReference type="InterPro" id="IPR036890">
    <property type="entry name" value="HATPase_C_sf"/>
</dbReference>
<dbReference type="Pfam" id="PF07228">
    <property type="entry name" value="SpoIIE"/>
    <property type="match status" value="1"/>
</dbReference>
<evidence type="ECO:0000313" key="5">
    <source>
        <dbReference type="Proteomes" id="UP001230328"/>
    </source>
</evidence>
<comment type="caution">
    <text evidence="4">The sequence shown here is derived from an EMBL/GenBank/DDBJ whole genome shotgun (WGS) entry which is preliminary data.</text>
</comment>
<dbReference type="PANTHER" id="PTHR43156:SF2">
    <property type="entry name" value="STAGE II SPORULATION PROTEIN E"/>
    <property type="match status" value="1"/>
</dbReference>
<accession>A0ABU0T7H9</accession>
<gene>
    <name evidence="4" type="ORF">QF035_009350</name>
</gene>
<protein>
    <submittedName>
        <fullName evidence="4">Serine phosphatase RsbU (Regulator of sigma subunit)/anti-sigma regulatory factor (Ser/Thr protein kinase)</fullName>
    </submittedName>
</protein>
<dbReference type="InterPro" id="IPR036457">
    <property type="entry name" value="PPM-type-like_dom_sf"/>
</dbReference>
<reference evidence="4 5" key="1">
    <citation type="submission" date="2023-07" db="EMBL/GenBank/DDBJ databases">
        <title>Comparative genomics of wheat-associated soil bacteria to identify genetic determinants of phenazine resistance.</title>
        <authorList>
            <person name="Mouncey N."/>
        </authorList>
    </citation>
    <scope>NUCLEOTIDE SEQUENCE [LARGE SCALE GENOMIC DNA]</scope>
    <source>
        <strain evidence="4 5">V2I4</strain>
    </source>
</reference>
<sequence length="616" mass="66484">MTEHPTPQGPRVTRTPQPSPPHGRRAEGGGSQSQDPVPGSPPEPGPDRGGEQTDRLQYLDVATRRIARGMDLDETLRELRRAAVPSFADAIIVHLHDPLPVGDEKSAAPVVLQLHSVSRKPQAPQASRSPLFKTHPLHSDIAELVRPDVAGRLSKLLLAGRPAFGDAPGIAPAVAELLGPLASVPEAIPPGRRLIIAPLHGRRHVMGTVVLLRRPDRTPFTRDDLLVASQLATHTAIGVQKAVMYGHEASVADTLQHTMLPSSLPEPTGIRLASRYLPASKTAQVGGDWYDAIPLPGNRVALIVGDVMGHSMTSAAIMGQLRTIVQTLAGLDLPPDEVLHHLDEQAQRLGSDHIATCLYAIYDPISHRLLIANAGHPPAVLLHPDGHGEVLRVPPAAPIGVGGVDFESVEMHAPTGATLLLYTDGLVESRETDVGTGVEALRTSLRTVASGHSAPSLELLCDHILGVMVPGSRDDDIALLTARFEGFPPDSVGYWHLDPHPLTAGQARRLTRRALRRWDLESMLDSTELMVSEVVTNAVRFASRPIALRLLRTDILRCEVTDDSSQVPRMRQAQPGDEGGRGLFLVDQLAQRWGATRLSTGKVVWFEQQIPKKPKE</sequence>
<keyword evidence="1" id="KW-0378">Hydrolase</keyword>
<evidence type="ECO:0000256" key="2">
    <source>
        <dbReference type="SAM" id="MobiDB-lite"/>
    </source>
</evidence>
<dbReference type="Proteomes" id="UP001230328">
    <property type="component" value="Unassembled WGS sequence"/>
</dbReference>
<evidence type="ECO:0000313" key="4">
    <source>
        <dbReference type="EMBL" id="MDQ1031768.1"/>
    </source>
</evidence>
<dbReference type="Pfam" id="PF13581">
    <property type="entry name" value="HATPase_c_2"/>
    <property type="match status" value="1"/>
</dbReference>
<feature type="compositionally biased region" description="Basic and acidic residues" evidence="2">
    <location>
        <begin position="45"/>
        <end position="54"/>
    </location>
</feature>
<dbReference type="CDD" id="cd16936">
    <property type="entry name" value="HATPase_RsbW-like"/>
    <property type="match status" value="1"/>
</dbReference>
<dbReference type="SUPFAM" id="SSF81606">
    <property type="entry name" value="PP2C-like"/>
    <property type="match status" value="1"/>
</dbReference>
<dbReference type="InterPro" id="IPR052016">
    <property type="entry name" value="Bact_Sigma-Reg"/>
</dbReference>
<dbReference type="EMBL" id="JAUSZI010000002">
    <property type="protein sequence ID" value="MDQ1031768.1"/>
    <property type="molecule type" value="Genomic_DNA"/>
</dbReference>
<dbReference type="SUPFAM" id="SSF55781">
    <property type="entry name" value="GAF domain-like"/>
    <property type="match status" value="1"/>
</dbReference>
<proteinExistence type="predicted"/>
<dbReference type="Gene3D" id="3.30.450.40">
    <property type="match status" value="1"/>
</dbReference>
<feature type="region of interest" description="Disordered" evidence="2">
    <location>
        <begin position="1"/>
        <end position="55"/>
    </location>
</feature>
<name>A0ABU0T7H9_9ACTN</name>
<dbReference type="SMART" id="SM00331">
    <property type="entry name" value="PP2C_SIG"/>
    <property type="match status" value="1"/>
</dbReference>
<dbReference type="Gene3D" id="3.30.565.10">
    <property type="entry name" value="Histidine kinase-like ATPase, C-terminal domain"/>
    <property type="match status" value="1"/>
</dbReference>
<organism evidence="4 5">
    <name type="scientific">Streptomyces umbrinus</name>
    <dbReference type="NCBI Taxonomy" id="67370"/>
    <lineage>
        <taxon>Bacteria</taxon>
        <taxon>Bacillati</taxon>
        <taxon>Actinomycetota</taxon>
        <taxon>Actinomycetes</taxon>
        <taxon>Kitasatosporales</taxon>
        <taxon>Streptomycetaceae</taxon>
        <taxon>Streptomyces</taxon>
        <taxon>Streptomyces phaeochromogenes group</taxon>
    </lineage>
</organism>
<dbReference type="InterPro" id="IPR001932">
    <property type="entry name" value="PPM-type_phosphatase-like_dom"/>
</dbReference>
<dbReference type="InterPro" id="IPR029016">
    <property type="entry name" value="GAF-like_dom_sf"/>
</dbReference>
<feature type="domain" description="PPM-type phosphatase" evidence="3">
    <location>
        <begin position="270"/>
        <end position="484"/>
    </location>
</feature>
<evidence type="ECO:0000259" key="3">
    <source>
        <dbReference type="SMART" id="SM00331"/>
    </source>
</evidence>
<dbReference type="Gene3D" id="3.60.40.10">
    <property type="entry name" value="PPM-type phosphatase domain"/>
    <property type="match status" value="1"/>
</dbReference>
<dbReference type="PANTHER" id="PTHR43156">
    <property type="entry name" value="STAGE II SPORULATION PROTEIN E-RELATED"/>
    <property type="match status" value="1"/>
</dbReference>
<keyword evidence="5" id="KW-1185">Reference proteome</keyword>
<evidence type="ECO:0000256" key="1">
    <source>
        <dbReference type="ARBA" id="ARBA00022801"/>
    </source>
</evidence>
<dbReference type="InterPro" id="IPR003594">
    <property type="entry name" value="HATPase_dom"/>
</dbReference>